<dbReference type="WBParaSite" id="Csp11.Scaffold629.g10703.t1">
    <property type="protein sequence ID" value="Csp11.Scaffold629.g10703.t1"/>
    <property type="gene ID" value="Csp11.Scaffold629.g10703"/>
</dbReference>
<evidence type="ECO:0000313" key="2">
    <source>
        <dbReference type="Proteomes" id="UP000095282"/>
    </source>
</evidence>
<name>A0A1I7TQA0_9PELO</name>
<feature type="signal peptide" evidence="1">
    <location>
        <begin position="1"/>
        <end position="19"/>
    </location>
</feature>
<protein>
    <submittedName>
        <fullName evidence="3">Saposin B-type domain-containing protein</fullName>
    </submittedName>
</protein>
<evidence type="ECO:0000313" key="3">
    <source>
        <dbReference type="WBParaSite" id="Csp11.Scaffold629.g10703.t1"/>
    </source>
</evidence>
<evidence type="ECO:0000256" key="1">
    <source>
        <dbReference type="SAM" id="SignalP"/>
    </source>
</evidence>
<reference evidence="3" key="1">
    <citation type="submission" date="2016-11" db="UniProtKB">
        <authorList>
            <consortium name="WormBaseParasite"/>
        </authorList>
    </citation>
    <scope>IDENTIFICATION</scope>
</reference>
<feature type="chain" id="PRO_5009307930" evidence="1">
    <location>
        <begin position="20"/>
        <end position="207"/>
    </location>
</feature>
<dbReference type="AlphaFoldDB" id="A0A1I7TQA0"/>
<sequence>MLFVFFLLIASVACHVVPADPQKSIAISDDIQCAVCQFLAVSVAAKSGSHRNIAHCLRFNGCEKELEECEIVSILHDEIQKTPEKFVSSREAVAAAHSKCTSNSMALAISEDASATQCMLCFLVYDTLKYINYNILENPMLLTVQNAIEAACAFLNEQLCQALFEPHAFEAIIRGLQDSLGGFYDLIAMQGFGCVDYTKLFGECPGH</sequence>
<accession>A0A1I7TQA0</accession>
<dbReference type="Proteomes" id="UP000095282">
    <property type="component" value="Unplaced"/>
</dbReference>
<proteinExistence type="predicted"/>
<keyword evidence="2" id="KW-1185">Reference proteome</keyword>
<dbReference type="eggNOG" id="ENOG502THTR">
    <property type="taxonomic scope" value="Eukaryota"/>
</dbReference>
<keyword evidence="1" id="KW-0732">Signal</keyword>
<organism evidence="2 3">
    <name type="scientific">Caenorhabditis tropicalis</name>
    <dbReference type="NCBI Taxonomy" id="1561998"/>
    <lineage>
        <taxon>Eukaryota</taxon>
        <taxon>Metazoa</taxon>
        <taxon>Ecdysozoa</taxon>
        <taxon>Nematoda</taxon>
        <taxon>Chromadorea</taxon>
        <taxon>Rhabditida</taxon>
        <taxon>Rhabditina</taxon>
        <taxon>Rhabditomorpha</taxon>
        <taxon>Rhabditoidea</taxon>
        <taxon>Rhabditidae</taxon>
        <taxon>Peloderinae</taxon>
        <taxon>Caenorhabditis</taxon>
    </lineage>
</organism>